<dbReference type="PANTHER" id="PTHR43209:SF1">
    <property type="entry name" value="TRNA SULFURTRANSFERASE"/>
    <property type="match status" value="1"/>
</dbReference>
<dbReference type="GO" id="GO:0052837">
    <property type="term" value="P:thiazole biosynthetic process"/>
    <property type="evidence" value="ECO:0007669"/>
    <property type="project" value="TreeGrafter"/>
</dbReference>
<dbReference type="Proteomes" id="UP000526302">
    <property type="component" value="Unassembled WGS sequence"/>
</dbReference>
<reference evidence="4 5" key="1">
    <citation type="journal article" date="2020" name="Biotechnol. Biofuels">
        <title>New insights from the biogas microbiome by comprehensive genome-resolved metagenomics of nearly 1600 species originating from multiple anaerobic digesters.</title>
        <authorList>
            <person name="Campanaro S."/>
            <person name="Treu L."/>
            <person name="Rodriguez-R L.M."/>
            <person name="Kovalovszki A."/>
            <person name="Ziels R.M."/>
            <person name="Maus I."/>
            <person name="Zhu X."/>
            <person name="Kougias P.G."/>
            <person name="Basile A."/>
            <person name="Luo G."/>
            <person name="Schluter A."/>
            <person name="Konstantinidis K.T."/>
            <person name="Angelidaki I."/>
        </authorList>
    </citation>
    <scope>NUCLEOTIDE SEQUENCE [LARGE SCALE GENOMIC DNA]</scope>
    <source>
        <strain evidence="4">AS22ysBPME_79</strain>
    </source>
</reference>
<dbReference type="AlphaFoldDB" id="A0A7K4BZW2"/>
<name>A0A7K4BZW2_9ARCH</name>
<proteinExistence type="predicted"/>
<dbReference type="InterPro" id="IPR014729">
    <property type="entry name" value="Rossmann-like_a/b/a_fold"/>
</dbReference>
<dbReference type="InterPro" id="IPR050102">
    <property type="entry name" value="tRNA_sulfurtransferase_ThiI"/>
</dbReference>
<dbReference type="InterPro" id="IPR020536">
    <property type="entry name" value="ThiI_AANH"/>
</dbReference>
<dbReference type="GO" id="GO:0002937">
    <property type="term" value="P:tRNA 4-thiouridine biosynthesis"/>
    <property type="evidence" value="ECO:0007669"/>
    <property type="project" value="TreeGrafter"/>
</dbReference>
<dbReference type="Pfam" id="PF02568">
    <property type="entry name" value="ThiI"/>
    <property type="match status" value="1"/>
</dbReference>
<dbReference type="Gene3D" id="3.40.50.620">
    <property type="entry name" value="HUPs"/>
    <property type="match status" value="1"/>
</dbReference>
<gene>
    <name evidence="4" type="ORF">GX950_03175</name>
</gene>
<comment type="caution">
    <text evidence="4">The sequence shown here is derived from an EMBL/GenBank/DDBJ whole genome shotgun (WGS) entry which is preliminary data.</text>
</comment>
<accession>A0A7K4BZW2</accession>
<sequence>MKNTAKTKTNKKTNPNKTKKQKALLLLSGGFDSPVAGKLLENKFQLSAIHFSQTPFTDNSAEEKAKKICKLLGIPKLIIIDAGETLHEIAKSTYPEFYFVLMKRYFMQVSEIIAEKEKCEYLITGESIGQVSSQTASNLMNINLSTKIEILRPLFFYTKQEIIDKSKEFGFHEISKGPETCDALAHGKVKTKSKISDIMREEKKCKMEQKIKQSLKKIRTEKIN</sequence>
<dbReference type="SUPFAM" id="SSF52402">
    <property type="entry name" value="Adenine nucleotide alpha hydrolases-like"/>
    <property type="match status" value="1"/>
</dbReference>
<organism evidence="4 5">
    <name type="scientific">Candidatus Iainarchaeum sp</name>
    <dbReference type="NCBI Taxonomy" id="3101447"/>
    <lineage>
        <taxon>Archaea</taxon>
        <taxon>Candidatus Iainarchaeota</taxon>
        <taxon>Candidatus Iainarchaeia</taxon>
        <taxon>Candidatus Iainarchaeales</taxon>
        <taxon>Candidatus Iainarchaeaceae</taxon>
        <taxon>Candidatus Iainarchaeum</taxon>
    </lineage>
</organism>
<evidence type="ECO:0000256" key="2">
    <source>
        <dbReference type="ARBA" id="ARBA00022840"/>
    </source>
</evidence>
<dbReference type="GO" id="GO:0005829">
    <property type="term" value="C:cytosol"/>
    <property type="evidence" value="ECO:0007669"/>
    <property type="project" value="TreeGrafter"/>
</dbReference>
<dbReference type="GO" id="GO:0004810">
    <property type="term" value="F:CCA tRNA nucleotidyltransferase activity"/>
    <property type="evidence" value="ECO:0007669"/>
    <property type="project" value="InterPro"/>
</dbReference>
<keyword evidence="1" id="KW-0547">Nucleotide-binding</keyword>
<protein>
    <recommendedName>
        <fullName evidence="3">Thil AANH domain-containing protein</fullName>
    </recommendedName>
</protein>
<dbReference type="GO" id="GO:0005524">
    <property type="term" value="F:ATP binding"/>
    <property type="evidence" value="ECO:0007669"/>
    <property type="project" value="UniProtKB-KW"/>
</dbReference>
<evidence type="ECO:0000256" key="1">
    <source>
        <dbReference type="ARBA" id="ARBA00022741"/>
    </source>
</evidence>
<keyword evidence="2" id="KW-0067">ATP-binding</keyword>
<evidence type="ECO:0000259" key="3">
    <source>
        <dbReference type="Pfam" id="PF02568"/>
    </source>
</evidence>
<evidence type="ECO:0000313" key="5">
    <source>
        <dbReference type="Proteomes" id="UP000526302"/>
    </source>
</evidence>
<evidence type="ECO:0000313" key="4">
    <source>
        <dbReference type="EMBL" id="NMA44784.1"/>
    </source>
</evidence>
<dbReference type="PANTHER" id="PTHR43209">
    <property type="entry name" value="TRNA SULFURTRANSFERASE"/>
    <property type="match status" value="1"/>
</dbReference>
<feature type="domain" description="Thil AANH" evidence="3">
    <location>
        <begin position="21"/>
        <end position="206"/>
    </location>
</feature>
<dbReference type="EMBL" id="JAAZKV010000023">
    <property type="protein sequence ID" value="NMA44784.1"/>
    <property type="molecule type" value="Genomic_DNA"/>
</dbReference>